<dbReference type="GO" id="GO:0004672">
    <property type="term" value="F:protein kinase activity"/>
    <property type="evidence" value="ECO:0007669"/>
    <property type="project" value="InterPro"/>
</dbReference>
<dbReference type="PANTHER" id="PTHR45641:SF19">
    <property type="entry name" value="NEPHROCYSTIN-3"/>
    <property type="match status" value="1"/>
</dbReference>
<evidence type="ECO:0000256" key="2">
    <source>
        <dbReference type="ARBA" id="ARBA00022803"/>
    </source>
</evidence>
<dbReference type="GeneID" id="7841375"/>
<dbReference type="EMBL" id="GG662607">
    <property type="protein sequence ID" value="EAS00940.3"/>
    <property type="molecule type" value="Genomic_DNA"/>
</dbReference>
<evidence type="ECO:0000256" key="4">
    <source>
        <dbReference type="SAM" id="MobiDB-lite"/>
    </source>
</evidence>
<evidence type="ECO:0000256" key="1">
    <source>
        <dbReference type="ARBA" id="ARBA00022737"/>
    </source>
</evidence>
<dbReference type="RefSeq" id="XP_001021185.3">
    <property type="nucleotide sequence ID" value="XM_001021185.3"/>
</dbReference>
<dbReference type="PROSITE" id="PS00108">
    <property type="entry name" value="PROTEIN_KINASE_ST"/>
    <property type="match status" value="1"/>
</dbReference>
<dbReference type="PROSITE" id="PS50011">
    <property type="entry name" value="PROTEIN_KINASE_DOM"/>
    <property type="match status" value="1"/>
</dbReference>
<accession>Q23WP0</accession>
<keyword evidence="7" id="KW-1185">Reference proteome</keyword>
<sequence>MQQNQDYKQFEVKENNKQQRKQKEDSQNTIQKCKKQSKLCQTLESNESSFNYQIINEEEKKENYLKLCFDDEYTINKNQKKLNKEKMIPSRNNELNQIKEKKIQQTNKQEPKNQMMDDSKNQENIEKQILIKQQSKENQINIQELKSNDNCEKKLQEQNDLYQNTKILELKQQSLEIIKKFLDNKVLLEYSKKKENLSQQKHQESRDFVIFNPLSSMKDQQINQNDKQNDSNKLNSEQKQEILNYDNSQGQKDYQNFDQFDQKQLNIENSLEKMDISQCSDKKCESIQGFQNYEGECALSQILFQGHHINMNVKENQKAAFVEMIRIKLEEKGLEITKFINSGGEADILECRSKDGIFVLRFLFYKNEKNKEEIEKEYKIISSIKKQFNLTSQKDKIDIPDSNLIIILTDFYQQSLHEYLTNSLNKFDQDTFVSFIYDMIFGLIELRYYNIQHFDIKPANILLDTNLKLYFNDFGLSNKLKYGESFVPLGHTSAFSPQEQQDYQQIDNYQSDIFSLGKTFEVVMKAFSKQNINLYNQQQKFFDNFKNLIVLMTKKEPQDRIKCDELLLRFTGFLRDFNVQQNTFSKEAQKVKLILQYIQDQVQIIDKDQEFIKDVLYSYSFVQLKLNLFFYDINFSQDIDLDNEDSLINILSQNPNKVFLFGLYCIGFAYYIQSKYYQSAKILNTCFQIGIQLQEDFNFLIDLANAIGACYINLGLYKEAYDLYKASIKQLDKINDKLLLPVVCQICSNFAECLLTAGKLDEAEKLYNQSIKIFKELNDTSSYYYSQILNNIATYQNDQKKYQDALQNYTQCLQVKRNLLKNDIHPSIAITLHNIGTFYTELFSLSQNENIDEEELNKFLKQASEQNNGFPQQPIKIENLSQLQLYFYNLAHVNIQQSIDIMKQIYIKKSYYLLSKFQNSLATLYMAKGEYEQALNQMNEVLQMNELIQDPYQTALISFNLADMYLQIQQYENAKKYCLQAINILQQNDMLNCEIYSVALNSYGKILEILKSNEAIDYLIKAVEIKEKYKNNQSSYELDEFIQDVIEYSDKLDQSQIKSYYEKLDFFAEFLKKIQSNLKLSDKVMKIIIQMNDEEYDILYQKFSEEQKKYLQQFLLGPK</sequence>
<dbReference type="KEGG" id="tet:TTHERM_00923050"/>
<gene>
    <name evidence="6" type="ORF">TTHERM_00923050</name>
</gene>
<dbReference type="InterPro" id="IPR019734">
    <property type="entry name" value="TPR_rpt"/>
</dbReference>
<dbReference type="AlphaFoldDB" id="Q23WP0"/>
<dbReference type="InterPro" id="IPR011990">
    <property type="entry name" value="TPR-like_helical_dom_sf"/>
</dbReference>
<dbReference type="Pfam" id="PF00069">
    <property type="entry name" value="Pkinase"/>
    <property type="match status" value="1"/>
</dbReference>
<dbReference type="Proteomes" id="UP000009168">
    <property type="component" value="Unassembled WGS sequence"/>
</dbReference>
<dbReference type="Gene3D" id="1.25.40.10">
    <property type="entry name" value="Tetratricopeptide repeat domain"/>
    <property type="match status" value="2"/>
</dbReference>
<dbReference type="PROSITE" id="PS50005">
    <property type="entry name" value="TPR"/>
    <property type="match status" value="1"/>
</dbReference>
<dbReference type="InterPro" id="IPR011009">
    <property type="entry name" value="Kinase-like_dom_sf"/>
</dbReference>
<dbReference type="Pfam" id="PF13424">
    <property type="entry name" value="TPR_12"/>
    <property type="match status" value="2"/>
</dbReference>
<dbReference type="SMART" id="SM00028">
    <property type="entry name" value="TPR"/>
    <property type="match status" value="7"/>
</dbReference>
<dbReference type="HOGENOM" id="CLU_281264_0_0_1"/>
<dbReference type="InterPro" id="IPR000719">
    <property type="entry name" value="Prot_kinase_dom"/>
</dbReference>
<proteinExistence type="predicted"/>
<feature type="domain" description="Protein kinase" evidence="5">
    <location>
        <begin position="334"/>
        <end position="574"/>
    </location>
</feature>
<dbReference type="Gene3D" id="1.10.510.10">
    <property type="entry name" value="Transferase(Phosphotransferase) domain 1"/>
    <property type="match status" value="1"/>
</dbReference>
<name>Q23WP0_TETTS</name>
<dbReference type="SMART" id="SM00220">
    <property type="entry name" value="S_TKc"/>
    <property type="match status" value="1"/>
</dbReference>
<feature type="region of interest" description="Disordered" evidence="4">
    <location>
        <begin position="1"/>
        <end position="31"/>
    </location>
</feature>
<dbReference type="GO" id="GO:0005524">
    <property type="term" value="F:ATP binding"/>
    <property type="evidence" value="ECO:0007669"/>
    <property type="project" value="InterPro"/>
</dbReference>
<feature type="compositionally biased region" description="Basic and acidic residues" evidence="4">
    <location>
        <begin position="8"/>
        <end position="26"/>
    </location>
</feature>
<evidence type="ECO:0000313" key="7">
    <source>
        <dbReference type="Proteomes" id="UP000009168"/>
    </source>
</evidence>
<dbReference type="OrthoDB" id="311289at2759"/>
<organism evidence="6 7">
    <name type="scientific">Tetrahymena thermophila (strain SB210)</name>
    <dbReference type="NCBI Taxonomy" id="312017"/>
    <lineage>
        <taxon>Eukaryota</taxon>
        <taxon>Sar</taxon>
        <taxon>Alveolata</taxon>
        <taxon>Ciliophora</taxon>
        <taxon>Intramacronucleata</taxon>
        <taxon>Oligohymenophorea</taxon>
        <taxon>Hymenostomatida</taxon>
        <taxon>Tetrahymenina</taxon>
        <taxon>Tetrahymenidae</taxon>
        <taxon>Tetrahymena</taxon>
    </lineage>
</organism>
<keyword evidence="2 3" id="KW-0802">TPR repeat</keyword>
<protein>
    <submittedName>
        <fullName evidence="6">Tetratricopeptide repeat protein</fullName>
    </submittedName>
</protein>
<dbReference type="SUPFAM" id="SSF56112">
    <property type="entry name" value="Protein kinase-like (PK-like)"/>
    <property type="match status" value="1"/>
</dbReference>
<dbReference type="InterPro" id="IPR008271">
    <property type="entry name" value="Ser/Thr_kinase_AS"/>
</dbReference>
<evidence type="ECO:0000259" key="5">
    <source>
        <dbReference type="PROSITE" id="PS50011"/>
    </source>
</evidence>
<dbReference type="SUPFAM" id="SSF48452">
    <property type="entry name" value="TPR-like"/>
    <property type="match status" value="2"/>
</dbReference>
<evidence type="ECO:0000256" key="3">
    <source>
        <dbReference type="PROSITE-ProRule" id="PRU00339"/>
    </source>
</evidence>
<evidence type="ECO:0000313" key="6">
    <source>
        <dbReference type="EMBL" id="EAS00940.3"/>
    </source>
</evidence>
<dbReference type="InParanoid" id="Q23WP0"/>
<feature type="repeat" description="TPR" evidence="3">
    <location>
        <begin position="915"/>
        <end position="948"/>
    </location>
</feature>
<reference evidence="7" key="1">
    <citation type="journal article" date="2006" name="PLoS Biol.">
        <title>Macronuclear genome sequence of the ciliate Tetrahymena thermophila, a model eukaryote.</title>
        <authorList>
            <person name="Eisen J.A."/>
            <person name="Coyne R.S."/>
            <person name="Wu M."/>
            <person name="Wu D."/>
            <person name="Thiagarajan M."/>
            <person name="Wortman J.R."/>
            <person name="Badger J.H."/>
            <person name="Ren Q."/>
            <person name="Amedeo P."/>
            <person name="Jones K.M."/>
            <person name="Tallon L.J."/>
            <person name="Delcher A.L."/>
            <person name="Salzberg S.L."/>
            <person name="Silva J.C."/>
            <person name="Haas B.J."/>
            <person name="Majoros W.H."/>
            <person name="Farzad M."/>
            <person name="Carlton J.M."/>
            <person name="Smith R.K. Jr."/>
            <person name="Garg J."/>
            <person name="Pearlman R.E."/>
            <person name="Karrer K.M."/>
            <person name="Sun L."/>
            <person name="Manning G."/>
            <person name="Elde N.C."/>
            <person name="Turkewitz A.P."/>
            <person name="Asai D.J."/>
            <person name="Wilkes D.E."/>
            <person name="Wang Y."/>
            <person name="Cai H."/>
            <person name="Collins K."/>
            <person name="Stewart B.A."/>
            <person name="Lee S.R."/>
            <person name="Wilamowska K."/>
            <person name="Weinberg Z."/>
            <person name="Ruzzo W.L."/>
            <person name="Wloga D."/>
            <person name="Gaertig J."/>
            <person name="Frankel J."/>
            <person name="Tsao C.-C."/>
            <person name="Gorovsky M.A."/>
            <person name="Keeling P.J."/>
            <person name="Waller R.F."/>
            <person name="Patron N.J."/>
            <person name="Cherry J.M."/>
            <person name="Stover N.A."/>
            <person name="Krieger C.J."/>
            <person name="del Toro C."/>
            <person name="Ryder H.F."/>
            <person name="Williamson S.C."/>
            <person name="Barbeau R.A."/>
            <person name="Hamilton E.P."/>
            <person name="Orias E."/>
        </authorList>
    </citation>
    <scope>NUCLEOTIDE SEQUENCE [LARGE SCALE GENOMIC DNA]</scope>
    <source>
        <strain evidence="7">SB210</strain>
    </source>
</reference>
<keyword evidence="1" id="KW-0677">Repeat</keyword>
<dbReference type="PANTHER" id="PTHR45641">
    <property type="entry name" value="TETRATRICOPEPTIDE REPEAT PROTEIN (AFU_ORTHOLOGUE AFUA_6G03870)"/>
    <property type="match status" value="1"/>
</dbReference>